<accession>A0ABQ5N6P4</accession>
<evidence type="ECO:0000256" key="1">
    <source>
        <dbReference type="SAM" id="Phobius"/>
    </source>
</evidence>
<evidence type="ECO:0000313" key="3">
    <source>
        <dbReference type="Proteomes" id="UP001208567"/>
    </source>
</evidence>
<dbReference type="RefSeq" id="WP_264849965.1">
    <property type="nucleotide sequence ID" value="NZ_BRXR01000001.1"/>
</dbReference>
<proteinExistence type="predicted"/>
<protein>
    <recommendedName>
        <fullName evidence="4">DUF308 domain-containing protein</fullName>
    </recommendedName>
</protein>
<name>A0ABQ5N6P4_9CLOT</name>
<keyword evidence="3" id="KW-1185">Reference proteome</keyword>
<evidence type="ECO:0000313" key="2">
    <source>
        <dbReference type="EMBL" id="GLC30685.1"/>
    </source>
</evidence>
<keyword evidence="1" id="KW-0812">Transmembrane</keyword>
<keyword evidence="1" id="KW-1133">Transmembrane helix</keyword>
<organism evidence="2 3">
    <name type="scientific">Clostridium omnivorum</name>
    <dbReference type="NCBI Taxonomy" id="1604902"/>
    <lineage>
        <taxon>Bacteria</taxon>
        <taxon>Bacillati</taxon>
        <taxon>Bacillota</taxon>
        <taxon>Clostridia</taxon>
        <taxon>Eubacteriales</taxon>
        <taxon>Clostridiaceae</taxon>
        <taxon>Clostridium</taxon>
    </lineage>
</organism>
<keyword evidence="1" id="KW-0472">Membrane</keyword>
<feature type="transmembrane region" description="Helical" evidence="1">
    <location>
        <begin position="130"/>
        <end position="149"/>
    </location>
</feature>
<reference evidence="2 3" key="1">
    <citation type="journal article" date="2024" name="Int. J. Syst. Evol. Microbiol.">
        <title>Clostridium omnivorum sp. nov., isolated from anoxic soil under the treatment of reductive soil disinfestation.</title>
        <authorList>
            <person name="Ueki A."/>
            <person name="Tonouchi A."/>
            <person name="Kaku N."/>
            <person name="Honma S."/>
            <person name="Ueki K."/>
        </authorList>
    </citation>
    <scope>NUCLEOTIDE SEQUENCE [LARGE SCALE GENOMIC DNA]</scope>
    <source>
        <strain evidence="2 3">E14</strain>
    </source>
</reference>
<dbReference type="EMBL" id="BRXR01000001">
    <property type="protein sequence ID" value="GLC30685.1"/>
    <property type="molecule type" value="Genomic_DNA"/>
</dbReference>
<comment type="caution">
    <text evidence="2">The sequence shown here is derived from an EMBL/GenBank/DDBJ whole genome shotgun (WGS) entry which is preliminary data.</text>
</comment>
<feature type="transmembrane region" description="Helical" evidence="1">
    <location>
        <begin position="86"/>
        <end position="110"/>
    </location>
</feature>
<gene>
    <name evidence="2" type="ORF">bsdE14_20950</name>
</gene>
<feature type="transmembrane region" description="Helical" evidence="1">
    <location>
        <begin position="57"/>
        <end position="74"/>
    </location>
</feature>
<evidence type="ECO:0008006" key="4">
    <source>
        <dbReference type="Google" id="ProtNLM"/>
    </source>
</evidence>
<sequence>MVEKAFNKFFWGFFFILVSFKVQGFDIFPDIVGYIMFAIGFNALSVHSDRFEKAKPFNYIMIFLSVFSIYERPAQVGLMQTSLSNWVVILIGVISTIINLIIVYNLFAGIIEMAKKQRKPDIADEADKKWTQYVIIQFAVLLLFVFVIIPVVAALYMICLVVATVAYAIIVMCFMKKCGLSLNS</sequence>
<dbReference type="Proteomes" id="UP001208567">
    <property type="component" value="Unassembled WGS sequence"/>
</dbReference>